<evidence type="ECO:0000256" key="5">
    <source>
        <dbReference type="ARBA" id="ARBA00022723"/>
    </source>
</evidence>
<comment type="function">
    <text evidence="11">DNA polymerase III is a complex, multichain enzyme responsible for most of the replicative synthesis in bacteria. This DNA polymerase also exhibits 3' to 5' exonuclease activity.</text>
</comment>
<dbReference type="GO" id="GO:0005524">
    <property type="term" value="F:ATP binding"/>
    <property type="evidence" value="ECO:0007669"/>
    <property type="project" value="UniProtKB-KW"/>
</dbReference>
<dbReference type="GO" id="GO:0009360">
    <property type="term" value="C:DNA polymerase III complex"/>
    <property type="evidence" value="ECO:0007669"/>
    <property type="project" value="InterPro"/>
</dbReference>
<gene>
    <name evidence="11" type="primary">dnaX</name>
    <name evidence="14" type="ORF">GCM10017083_36890</name>
</gene>
<keyword evidence="7" id="KW-0862">Zinc</keyword>
<dbReference type="CDD" id="cd00009">
    <property type="entry name" value="AAA"/>
    <property type="match status" value="1"/>
</dbReference>
<dbReference type="InterPro" id="IPR022754">
    <property type="entry name" value="DNA_pol_III_gamma-3"/>
</dbReference>
<comment type="caution">
    <text evidence="14">The sequence shown here is derived from an EMBL/GenBank/DDBJ whole genome shotgun (WGS) entry which is preliminary data.</text>
</comment>
<dbReference type="FunFam" id="1.20.272.10:FF:000003">
    <property type="entry name" value="DNA polymerase III subunit gamma/tau"/>
    <property type="match status" value="1"/>
</dbReference>
<sequence>MSDAVDSPEVTRPESTQAENGTAEYRVLARKYRPQTFEDLVGQETLVRTLRNAFAQNRIHHAFVLTGVRGVGKTTTARIVAKGLNCTGPDGTGGPTMTPCGVCENCRAIAEDRHVDVMEMDAASRTGVDDVREIIESVRYRPVSARYKVYIVDEVHMLTRNAFNALLKTLEEPPEHVKFIFATTEIRKVPITVLSRCQRFDLRRIDVPVLTGLFESVCAKERVEAEAEALRMIARAADGSARDGLSILDQAMALATGPVTAAQVRDMLGLVDRERVYDLFEAVMAGRIPDALDVLRMLYDGGADPVVVIQDLMELTHAVTRMKAAPKAAGANDLGEAERDRGRKLAETLAVPALTRSWQMLSKGLGEVQNATTPIAAAEMVLIRLGYAADLPDPADLIRLLTDGSGAVAGGPPAAAAAPRAAAAPVATAPAAPVAAAPGVPTPAPEPSPGPDEPPSYVTEGPPPEDQDDGLAAMPESFRAMVELFHARGEPVLSAQLAGSVHCVSYAPGRVDIRPKPGADPRLTAQMAAHLGRWTGQPWDIRVSRDDGEPTLREQAGQARAERFARAAEHPVVSKVLELFPGAAIEDITAPPPPLDTIGEADDDEEALDDVDTVVLDDEHAVGDQPAGKANQA</sequence>
<reference evidence="14" key="1">
    <citation type="journal article" date="2014" name="Int. J. Syst. Evol. Microbiol.">
        <title>Complete genome sequence of Corynebacterium casei LMG S-19264T (=DSM 44701T), isolated from a smear-ripened cheese.</title>
        <authorList>
            <consortium name="US DOE Joint Genome Institute (JGI-PGF)"/>
            <person name="Walter F."/>
            <person name="Albersmeier A."/>
            <person name="Kalinowski J."/>
            <person name="Ruckert C."/>
        </authorList>
    </citation>
    <scope>NUCLEOTIDE SEQUENCE</scope>
    <source>
        <strain evidence="14">KCTC 42651</strain>
    </source>
</reference>
<dbReference type="FunFam" id="3.40.50.300:FF:000014">
    <property type="entry name" value="DNA polymerase III subunit gamma/tau"/>
    <property type="match status" value="1"/>
</dbReference>
<dbReference type="InterPro" id="IPR003593">
    <property type="entry name" value="AAA+_ATPase"/>
</dbReference>
<evidence type="ECO:0000256" key="6">
    <source>
        <dbReference type="ARBA" id="ARBA00022741"/>
    </source>
</evidence>
<dbReference type="SUPFAM" id="SSF48019">
    <property type="entry name" value="post-AAA+ oligomerization domain-like"/>
    <property type="match status" value="1"/>
</dbReference>
<dbReference type="RefSeq" id="WP_189992374.1">
    <property type="nucleotide sequence ID" value="NZ_BMZS01000009.1"/>
</dbReference>
<feature type="domain" description="AAA+ ATPase" evidence="13">
    <location>
        <begin position="59"/>
        <end position="206"/>
    </location>
</feature>
<evidence type="ECO:0000256" key="8">
    <source>
        <dbReference type="ARBA" id="ARBA00022840"/>
    </source>
</evidence>
<dbReference type="InterPro" id="IPR008921">
    <property type="entry name" value="DNA_pol3_clamp-load_cplx_C"/>
</dbReference>
<feature type="region of interest" description="Disordered" evidence="12">
    <location>
        <begin position="587"/>
        <end position="606"/>
    </location>
</feature>
<keyword evidence="6 11" id="KW-0547">Nucleotide-binding</keyword>
<accession>A0A918XUG7</accession>
<feature type="compositionally biased region" description="Pro residues" evidence="12">
    <location>
        <begin position="440"/>
        <end position="454"/>
    </location>
</feature>
<evidence type="ECO:0000256" key="10">
    <source>
        <dbReference type="ARBA" id="ARBA00049244"/>
    </source>
</evidence>
<dbReference type="Gene3D" id="1.20.272.10">
    <property type="match status" value="1"/>
</dbReference>
<dbReference type="InterPro" id="IPR027417">
    <property type="entry name" value="P-loop_NTPase"/>
</dbReference>
<dbReference type="CDD" id="cd18137">
    <property type="entry name" value="HLD_clamp_pol_III_gamma_tau"/>
    <property type="match status" value="1"/>
</dbReference>
<evidence type="ECO:0000313" key="15">
    <source>
        <dbReference type="Proteomes" id="UP000630353"/>
    </source>
</evidence>
<dbReference type="Pfam" id="PF13177">
    <property type="entry name" value="DNA_pol3_delta2"/>
    <property type="match status" value="1"/>
</dbReference>
<dbReference type="NCBIfam" id="NF006585">
    <property type="entry name" value="PRK09111.1"/>
    <property type="match status" value="1"/>
</dbReference>
<evidence type="ECO:0000256" key="2">
    <source>
        <dbReference type="ARBA" id="ARBA00022679"/>
    </source>
</evidence>
<dbReference type="Pfam" id="PF22608">
    <property type="entry name" value="DNAX_ATPase_lid"/>
    <property type="match status" value="1"/>
</dbReference>
<dbReference type="Gene3D" id="1.10.8.60">
    <property type="match status" value="1"/>
</dbReference>
<evidence type="ECO:0000259" key="13">
    <source>
        <dbReference type="SMART" id="SM00382"/>
    </source>
</evidence>
<dbReference type="GO" id="GO:0046872">
    <property type="term" value="F:metal ion binding"/>
    <property type="evidence" value="ECO:0007669"/>
    <property type="project" value="UniProtKB-KW"/>
</dbReference>
<dbReference type="Proteomes" id="UP000630353">
    <property type="component" value="Unassembled WGS sequence"/>
</dbReference>
<dbReference type="Gene3D" id="3.40.50.300">
    <property type="entry name" value="P-loop containing nucleotide triphosphate hydrolases"/>
    <property type="match status" value="1"/>
</dbReference>
<dbReference type="Pfam" id="PF12362">
    <property type="entry name" value="DUF3646"/>
    <property type="match status" value="1"/>
</dbReference>
<dbReference type="InterPro" id="IPR045085">
    <property type="entry name" value="HLD_clamp_pol_III_gamma_tau"/>
</dbReference>
<dbReference type="GO" id="GO:0003887">
    <property type="term" value="F:DNA-directed DNA polymerase activity"/>
    <property type="evidence" value="ECO:0007669"/>
    <property type="project" value="UniProtKB-KW"/>
</dbReference>
<keyword evidence="3 11" id="KW-0548">Nucleotidyltransferase</keyword>
<evidence type="ECO:0000256" key="4">
    <source>
        <dbReference type="ARBA" id="ARBA00022705"/>
    </source>
</evidence>
<comment type="similarity">
    <text evidence="1 11">Belongs to the DnaX/STICHEL family.</text>
</comment>
<dbReference type="GO" id="GO:0006261">
    <property type="term" value="P:DNA-templated DNA replication"/>
    <property type="evidence" value="ECO:0007669"/>
    <property type="project" value="TreeGrafter"/>
</dbReference>
<evidence type="ECO:0000256" key="12">
    <source>
        <dbReference type="SAM" id="MobiDB-lite"/>
    </source>
</evidence>
<evidence type="ECO:0000256" key="9">
    <source>
        <dbReference type="ARBA" id="ARBA00022932"/>
    </source>
</evidence>
<keyword evidence="4 11" id="KW-0235">DNA replication</keyword>
<evidence type="ECO:0000256" key="7">
    <source>
        <dbReference type="ARBA" id="ARBA00022833"/>
    </source>
</evidence>
<feature type="region of interest" description="Disordered" evidence="12">
    <location>
        <begin position="434"/>
        <end position="471"/>
    </location>
</feature>
<keyword evidence="2 11" id="KW-0808">Transferase</keyword>
<keyword evidence="5" id="KW-0479">Metal-binding</keyword>
<dbReference type="SMART" id="SM00382">
    <property type="entry name" value="AAA"/>
    <property type="match status" value="1"/>
</dbReference>
<proteinExistence type="inferred from homology"/>
<dbReference type="FunFam" id="1.10.8.60:FF:000013">
    <property type="entry name" value="DNA polymerase III subunit gamma/tau"/>
    <property type="match status" value="1"/>
</dbReference>
<dbReference type="InterPro" id="IPR022107">
    <property type="entry name" value="DNA_pol_III_gamma/tau_C"/>
</dbReference>
<dbReference type="GO" id="GO:0003677">
    <property type="term" value="F:DNA binding"/>
    <property type="evidence" value="ECO:0007669"/>
    <property type="project" value="InterPro"/>
</dbReference>
<dbReference type="InterPro" id="IPR050238">
    <property type="entry name" value="DNA_Rep/Repair_Clamp_Loader"/>
</dbReference>
<organism evidence="14 15">
    <name type="scientific">Thalassobaculum fulvum</name>
    <dbReference type="NCBI Taxonomy" id="1633335"/>
    <lineage>
        <taxon>Bacteria</taxon>
        <taxon>Pseudomonadati</taxon>
        <taxon>Pseudomonadota</taxon>
        <taxon>Alphaproteobacteria</taxon>
        <taxon>Rhodospirillales</taxon>
        <taxon>Thalassobaculaceae</taxon>
        <taxon>Thalassobaculum</taxon>
    </lineage>
</organism>
<keyword evidence="8 11" id="KW-0067">ATP-binding</keyword>
<comment type="subunit">
    <text evidence="11">DNA polymerase III contains a core (composed of alpha, epsilon and theta chains) that associates with a tau subunit. This core dimerizes to form the POLIII' complex. PolIII' associates with the gamma complex (composed of gamma, delta, delta', psi and chi chains) and with the beta chain to form the complete DNA polymerase III complex.</text>
</comment>
<keyword evidence="15" id="KW-1185">Reference proteome</keyword>
<dbReference type="NCBIfam" id="NF004046">
    <property type="entry name" value="PRK05563.1"/>
    <property type="match status" value="1"/>
</dbReference>
<dbReference type="SUPFAM" id="SSF52540">
    <property type="entry name" value="P-loop containing nucleoside triphosphate hydrolases"/>
    <property type="match status" value="1"/>
</dbReference>
<evidence type="ECO:0000256" key="1">
    <source>
        <dbReference type="ARBA" id="ARBA00006360"/>
    </source>
</evidence>
<reference evidence="14" key="2">
    <citation type="submission" date="2020-09" db="EMBL/GenBank/DDBJ databases">
        <authorList>
            <person name="Sun Q."/>
            <person name="Kim S."/>
        </authorList>
    </citation>
    <scope>NUCLEOTIDE SEQUENCE</scope>
    <source>
        <strain evidence="14">KCTC 42651</strain>
    </source>
</reference>
<keyword evidence="9 11" id="KW-0239">DNA-directed DNA polymerase</keyword>
<dbReference type="NCBIfam" id="TIGR02397">
    <property type="entry name" value="dnaX_nterm"/>
    <property type="match status" value="1"/>
</dbReference>
<name>A0A918XUG7_9PROT</name>
<dbReference type="PANTHER" id="PTHR11669:SF0">
    <property type="entry name" value="PROTEIN STICHEL-LIKE 2"/>
    <property type="match status" value="1"/>
</dbReference>
<feature type="region of interest" description="Disordered" evidence="12">
    <location>
        <begin position="1"/>
        <end position="22"/>
    </location>
</feature>
<comment type="catalytic activity">
    <reaction evidence="10 11">
        <text>DNA(n) + a 2'-deoxyribonucleoside 5'-triphosphate = DNA(n+1) + diphosphate</text>
        <dbReference type="Rhea" id="RHEA:22508"/>
        <dbReference type="Rhea" id="RHEA-COMP:17339"/>
        <dbReference type="Rhea" id="RHEA-COMP:17340"/>
        <dbReference type="ChEBI" id="CHEBI:33019"/>
        <dbReference type="ChEBI" id="CHEBI:61560"/>
        <dbReference type="ChEBI" id="CHEBI:173112"/>
        <dbReference type="EC" id="2.7.7.7"/>
    </reaction>
</comment>
<protein>
    <recommendedName>
        <fullName evidence="11">DNA polymerase III subunit gamma/tau</fullName>
        <ecNumber evidence="11">2.7.7.7</ecNumber>
    </recommendedName>
</protein>
<dbReference type="Pfam" id="PF12169">
    <property type="entry name" value="DNA_pol3_gamma3"/>
    <property type="match status" value="1"/>
</dbReference>
<dbReference type="EC" id="2.7.7.7" evidence="11"/>
<evidence type="ECO:0000313" key="14">
    <source>
        <dbReference type="EMBL" id="GHD56629.1"/>
    </source>
</evidence>
<evidence type="ECO:0000256" key="11">
    <source>
        <dbReference type="RuleBase" id="RU364063"/>
    </source>
</evidence>
<dbReference type="EMBL" id="BMZS01000009">
    <property type="protein sequence ID" value="GHD56629.1"/>
    <property type="molecule type" value="Genomic_DNA"/>
</dbReference>
<dbReference type="InterPro" id="IPR012763">
    <property type="entry name" value="DNA_pol_III_sug/sutau_N"/>
</dbReference>
<dbReference type="PANTHER" id="PTHR11669">
    <property type="entry name" value="REPLICATION FACTOR C / DNA POLYMERASE III GAMMA-TAU SUBUNIT"/>
    <property type="match status" value="1"/>
</dbReference>
<dbReference type="AlphaFoldDB" id="A0A918XUG7"/>
<evidence type="ECO:0000256" key="3">
    <source>
        <dbReference type="ARBA" id="ARBA00022695"/>
    </source>
</evidence>